<organism evidence="1 2">
    <name type="scientific">Rhizopus delemar</name>
    <dbReference type="NCBI Taxonomy" id="936053"/>
    <lineage>
        <taxon>Eukaryota</taxon>
        <taxon>Fungi</taxon>
        <taxon>Fungi incertae sedis</taxon>
        <taxon>Mucoromycota</taxon>
        <taxon>Mucoromycotina</taxon>
        <taxon>Mucoromycetes</taxon>
        <taxon>Mucorales</taxon>
        <taxon>Mucorineae</taxon>
        <taxon>Rhizopodaceae</taxon>
        <taxon>Rhizopus</taxon>
    </lineage>
</organism>
<protein>
    <submittedName>
        <fullName evidence="1">Uncharacterized protein</fullName>
    </submittedName>
</protein>
<evidence type="ECO:0000313" key="2">
    <source>
        <dbReference type="Proteomes" id="UP000740926"/>
    </source>
</evidence>
<dbReference type="EMBL" id="JAANIU010010081">
    <property type="protein sequence ID" value="KAG1532194.1"/>
    <property type="molecule type" value="Genomic_DNA"/>
</dbReference>
<accession>A0A9P6XTG5</accession>
<dbReference type="Proteomes" id="UP000740926">
    <property type="component" value="Unassembled WGS sequence"/>
</dbReference>
<comment type="caution">
    <text evidence="1">The sequence shown here is derived from an EMBL/GenBank/DDBJ whole genome shotgun (WGS) entry which is preliminary data.</text>
</comment>
<gene>
    <name evidence="1" type="ORF">G6F50_016309</name>
</gene>
<name>A0A9P6XTG5_9FUNG</name>
<evidence type="ECO:0000313" key="1">
    <source>
        <dbReference type="EMBL" id="KAG1532194.1"/>
    </source>
</evidence>
<reference evidence="1 2" key="1">
    <citation type="journal article" date="2020" name="Microb. Genom.">
        <title>Genetic diversity of clinical and environmental Mucorales isolates obtained from an investigation of mucormycosis cases among solid organ transplant recipients.</title>
        <authorList>
            <person name="Nguyen M.H."/>
            <person name="Kaul D."/>
            <person name="Muto C."/>
            <person name="Cheng S.J."/>
            <person name="Richter R.A."/>
            <person name="Bruno V.M."/>
            <person name="Liu G."/>
            <person name="Beyhan S."/>
            <person name="Sundermann A.J."/>
            <person name="Mounaud S."/>
            <person name="Pasculle A.W."/>
            <person name="Nierman W.C."/>
            <person name="Driscoll E."/>
            <person name="Cumbie R."/>
            <person name="Clancy C.J."/>
            <person name="Dupont C.L."/>
        </authorList>
    </citation>
    <scope>NUCLEOTIDE SEQUENCE [LARGE SCALE GENOMIC DNA]</scope>
    <source>
        <strain evidence="1 2">GL24</strain>
    </source>
</reference>
<keyword evidence="2" id="KW-1185">Reference proteome</keyword>
<proteinExistence type="predicted"/>
<dbReference type="AlphaFoldDB" id="A0A9P6XTG5"/>
<sequence>MACAFAGAGWRAGRDGAGAIGAGSGTPRRWLAGRARHMGGAAWLAGQHRHRAGLRTPPARCEPAICGLARLRRQYRAAGHVGKWIHG</sequence>